<comment type="caution">
    <text evidence="2">The sequence shown here is derived from an EMBL/GenBank/DDBJ whole genome shotgun (WGS) entry which is preliminary data.</text>
</comment>
<gene>
    <name evidence="2" type="ORF">LCGC14_3147370</name>
</gene>
<dbReference type="EMBL" id="LAZR01069179">
    <property type="protein sequence ID" value="KKK48213.1"/>
    <property type="molecule type" value="Genomic_DNA"/>
</dbReference>
<name>A0A0F8VV32_9ZZZZ</name>
<evidence type="ECO:0000256" key="1">
    <source>
        <dbReference type="SAM" id="Phobius"/>
    </source>
</evidence>
<accession>A0A0F8VV32</accession>
<dbReference type="AlphaFoldDB" id="A0A0F8VV32"/>
<evidence type="ECO:0000313" key="2">
    <source>
        <dbReference type="EMBL" id="KKK48213.1"/>
    </source>
</evidence>
<feature type="transmembrane region" description="Helical" evidence="1">
    <location>
        <begin position="6"/>
        <end position="23"/>
    </location>
</feature>
<reference evidence="2" key="1">
    <citation type="journal article" date="2015" name="Nature">
        <title>Complex archaea that bridge the gap between prokaryotes and eukaryotes.</title>
        <authorList>
            <person name="Spang A."/>
            <person name="Saw J.H."/>
            <person name="Jorgensen S.L."/>
            <person name="Zaremba-Niedzwiedzka K."/>
            <person name="Martijn J."/>
            <person name="Lind A.E."/>
            <person name="van Eijk R."/>
            <person name="Schleper C."/>
            <person name="Guy L."/>
            <person name="Ettema T.J."/>
        </authorList>
    </citation>
    <scope>NUCLEOTIDE SEQUENCE</scope>
</reference>
<protein>
    <submittedName>
        <fullName evidence="2">Uncharacterized protein</fullName>
    </submittedName>
</protein>
<keyword evidence="1" id="KW-0472">Membrane</keyword>
<keyword evidence="1" id="KW-1133">Transmembrane helix</keyword>
<keyword evidence="1" id="KW-0812">Transmembrane</keyword>
<feature type="non-terminal residue" evidence="2">
    <location>
        <position position="35"/>
    </location>
</feature>
<sequence length="35" mass="4036">MSIEIARLIITALAVLVPIYIYLRRLQTNHLEGIK</sequence>
<organism evidence="2">
    <name type="scientific">marine sediment metagenome</name>
    <dbReference type="NCBI Taxonomy" id="412755"/>
    <lineage>
        <taxon>unclassified sequences</taxon>
        <taxon>metagenomes</taxon>
        <taxon>ecological metagenomes</taxon>
    </lineage>
</organism>
<proteinExistence type="predicted"/>